<reference evidence="1" key="2">
    <citation type="submission" date="2006-04" db="EMBL/GenBank/DDBJ databases">
        <title>Further Study on the Effects of Different TCM Treatments on Liver Cancer. Constructing a Rat Liver cDNA Library, and Screening and Analyzing of Some Differently Expressed Genes.</title>
        <authorList>
            <person name="Zhang H."/>
            <person name="Fang Z."/>
            <person name="Guan D."/>
            <person name="Wu Z."/>
            <person name="Zhu X."/>
            <person name="Pan Z."/>
            <person name="Liang C."/>
        </authorList>
    </citation>
    <scope>NUCLEOTIDE SEQUENCE</scope>
    <source>
        <strain evidence="1">Wistar</strain>
    </source>
</reference>
<evidence type="ECO:0000313" key="2">
    <source>
        <dbReference type="EMBL" id="CAJ88859.1"/>
    </source>
</evidence>
<reference evidence="2" key="1">
    <citation type="submission" date="2006-04" db="EMBL/GenBank/DDBJ databases">
        <title>Further study on the effects of different TCM treatments on liver cancer. Constructing a rat liver cDNA library and screening and analyzing of some differently expressed genes.</title>
        <authorList>
            <person name="Hui Z."/>
            <person name="ZhaoQin F."/>
            <person name="DongYuan G."/>
            <person name="ZhongHua W."/>
            <person name="Xi Z."/>
            <person name="ZhiQiang P."/>
            <person name="Chao L."/>
        </authorList>
    </citation>
    <scope>NUCLEOTIDE SEQUENCE</scope>
    <source>
        <strain evidence="2">Wistar</strain>
    </source>
</reference>
<proteinExistence type="evidence at transcript level"/>
<feature type="non-terminal residue" evidence="2">
    <location>
        <position position="62"/>
    </location>
</feature>
<evidence type="ECO:0000313" key="1">
    <source>
        <dbReference type="EMBL" id="BAE94257.1"/>
    </source>
</evidence>
<name>Q1RP73_RAT</name>
<dbReference type="AlphaFoldDB" id="Q1RP73"/>
<accession>Q1RP73</accession>
<dbReference type="EMBL" id="AB256047">
    <property type="protein sequence ID" value="BAE94257.1"/>
    <property type="molecule type" value="mRNA"/>
</dbReference>
<protein>
    <submittedName>
        <fullName evidence="2">ZH16 protein</fullName>
    </submittedName>
</protein>
<sequence>MVLFSLEELFSVLSDVCCSCSWKNLFKKTNKQIPHGACKCFCTTCKAFLEVASKKKKKKKKK</sequence>
<organism evidence="2">
    <name type="scientific">Rattus norvegicus</name>
    <name type="common">Rat</name>
    <dbReference type="NCBI Taxonomy" id="10116"/>
    <lineage>
        <taxon>Eukaryota</taxon>
        <taxon>Metazoa</taxon>
        <taxon>Chordata</taxon>
        <taxon>Craniata</taxon>
        <taxon>Vertebrata</taxon>
        <taxon>Euteleostomi</taxon>
        <taxon>Mammalia</taxon>
        <taxon>Eutheria</taxon>
        <taxon>Euarchontoglires</taxon>
        <taxon>Glires</taxon>
        <taxon>Rodentia</taxon>
        <taxon>Myomorpha</taxon>
        <taxon>Muroidea</taxon>
        <taxon>Muridae</taxon>
        <taxon>Murinae</taxon>
        <taxon>Rattus</taxon>
    </lineage>
</organism>
<gene>
    <name evidence="2" type="primary">ZH16</name>
</gene>
<dbReference type="EMBL" id="AM258962">
    <property type="protein sequence ID" value="CAJ88859.1"/>
    <property type="molecule type" value="mRNA"/>
</dbReference>